<evidence type="ECO:0000313" key="3">
    <source>
        <dbReference type="Proteomes" id="UP000001601"/>
    </source>
</evidence>
<dbReference type="HOGENOM" id="CLU_1487265_0_0_10"/>
<organism evidence="2 3">
    <name type="scientific">Leeuwenhoekiella blandensis (strain CECT 7118 / CCUG 51940 / KCTC 22103 / MED217)</name>
    <name type="common">Flavobacterium sp. (strain MED217)</name>
    <dbReference type="NCBI Taxonomy" id="398720"/>
    <lineage>
        <taxon>Bacteria</taxon>
        <taxon>Pseudomonadati</taxon>
        <taxon>Bacteroidota</taxon>
        <taxon>Flavobacteriia</taxon>
        <taxon>Flavobacteriales</taxon>
        <taxon>Flavobacteriaceae</taxon>
        <taxon>Leeuwenhoekiella</taxon>
    </lineage>
</organism>
<dbReference type="OrthoDB" id="824329at2"/>
<gene>
    <name evidence="2" type="ORF">MED217_02725</name>
</gene>
<reference evidence="2 3" key="1">
    <citation type="journal article" date="2007" name="Nature">
        <title>Light stimulates growth of proteorhodopsin-containing marine Flavobacteria.</title>
        <authorList>
            <person name="Gomez-Consarnau L."/>
            <person name="Gonzalez J.M."/>
            <person name="Coll-Llado M."/>
            <person name="Gourdon P."/>
            <person name="Pascher T."/>
            <person name="Neutze R."/>
            <person name="Pedros-Alio C."/>
            <person name="Pinhassi J."/>
        </authorList>
    </citation>
    <scope>NUCLEOTIDE SEQUENCE [LARGE SCALE GENOMIC DNA]</scope>
    <source>
        <strain evidence="2 3">MED217</strain>
    </source>
</reference>
<dbReference type="RefSeq" id="WP_009778938.1">
    <property type="nucleotide sequence ID" value="NZ_CH672395.1"/>
</dbReference>
<accession>A3XK97</accession>
<comment type="caution">
    <text evidence="2">The sequence shown here is derived from an EMBL/GenBank/DDBJ whole genome shotgun (WGS) entry which is preliminary data.</text>
</comment>
<dbReference type="Proteomes" id="UP000001601">
    <property type="component" value="Unassembled WGS sequence"/>
</dbReference>
<sequence length="181" mass="19973">MKKITLLFAIVFSVAFAQAQISKTSLNRSISPSQKAQVAGQLLVNGKSSVELRLNQGNVVDLFKNFKTNKHQIQFVFKGAGLPKDQQGRGVALFSFVTEIYKDGKLMRSVKREPLTFFPGEMLEPVEAFDVIPLLTFAQGNPLEKGVYPGNLTKGKYLVKIKAIPMGSSGKIEEANLIVWI</sequence>
<evidence type="ECO:0000313" key="2">
    <source>
        <dbReference type="EMBL" id="EAQ50029.1"/>
    </source>
</evidence>
<dbReference type="EMBL" id="AANC01000003">
    <property type="protein sequence ID" value="EAQ50029.1"/>
    <property type="molecule type" value="Genomic_DNA"/>
</dbReference>
<keyword evidence="3" id="KW-1185">Reference proteome</keyword>
<evidence type="ECO:0000256" key="1">
    <source>
        <dbReference type="SAM" id="SignalP"/>
    </source>
</evidence>
<dbReference type="AlphaFoldDB" id="A3XK97"/>
<name>A3XK97_LEEBM</name>
<protein>
    <submittedName>
        <fullName evidence="2">Uncharacterized protein</fullName>
    </submittedName>
</protein>
<proteinExistence type="predicted"/>
<keyword evidence="1" id="KW-0732">Signal</keyword>
<dbReference type="STRING" id="398720.MED217_02725"/>
<feature type="chain" id="PRO_5002662934" evidence="1">
    <location>
        <begin position="20"/>
        <end position="181"/>
    </location>
</feature>
<feature type="signal peptide" evidence="1">
    <location>
        <begin position="1"/>
        <end position="19"/>
    </location>
</feature>
<dbReference type="eggNOG" id="ENOG5032X7H">
    <property type="taxonomic scope" value="Bacteria"/>
</dbReference>